<keyword evidence="1" id="KW-0812">Transmembrane</keyword>
<evidence type="ECO:0000313" key="4">
    <source>
        <dbReference type="Proteomes" id="UP000705508"/>
    </source>
</evidence>
<dbReference type="InterPro" id="IPR036938">
    <property type="entry name" value="PAP2/HPO_sf"/>
</dbReference>
<proteinExistence type="predicted"/>
<dbReference type="InterPro" id="IPR000326">
    <property type="entry name" value="PAP2/HPO"/>
</dbReference>
<keyword evidence="1" id="KW-0472">Membrane</keyword>
<dbReference type="SUPFAM" id="SSF48317">
    <property type="entry name" value="Acid phosphatase/Vanadium-dependent haloperoxidase"/>
    <property type="match status" value="1"/>
</dbReference>
<keyword evidence="1" id="KW-1133">Transmembrane helix</keyword>
<dbReference type="Pfam" id="PF01569">
    <property type="entry name" value="PAP2"/>
    <property type="match status" value="1"/>
</dbReference>
<feature type="transmembrane region" description="Helical" evidence="1">
    <location>
        <begin position="190"/>
        <end position="208"/>
    </location>
</feature>
<comment type="caution">
    <text evidence="3">The sequence shown here is derived from an EMBL/GenBank/DDBJ whole genome shotgun (WGS) entry which is preliminary data.</text>
</comment>
<evidence type="ECO:0000313" key="3">
    <source>
        <dbReference type="EMBL" id="MBM6948305.1"/>
    </source>
</evidence>
<organism evidence="3 4">
    <name type="scientific">Mordavella massiliensis</name>
    <dbReference type="NCBI Taxonomy" id="1871024"/>
    <lineage>
        <taxon>Bacteria</taxon>
        <taxon>Bacillati</taxon>
        <taxon>Bacillota</taxon>
        <taxon>Clostridia</taxon>
        <taxon>Eubacteriales</taxon>
        <taxon>Clostridiaceae</taxon>
        <taxon>Mordavella</taxon>
    </lineage>
</organism>
<sequence>MFEKAKKLIIKYRHAWVLLYGLIYMPWFTYLERHVRTDYYLIHSPLDDYIPFVEYFIVPYFLWFLFIAATVAYFFFTDRKGFYRLCTFLFSGMTVFLIICTFFPNGLDLRPAVFPRDNIFTEAVGWLYRTDTPTNVLPSIHVFNSLGASFAIGHSYALRKKRWVQPAAFTLAGLIVLSTVFLKQHSVTDVFAAMALAGILYFLVYAPAGKKAPSLSHQPVRTG</sequence>
<gene>
    <name evidence="3" type="ORF">H6A20_06490</name>
</gene>
<dbReference type="RefSeq" id="WP_204906328.1">
    <property type="nucleotide sequence ID" value="NZ_JACJKS010000007.1"/>
</dbReference>
<dbReference type="AlphaFoldDB" id="A0A938XCF2"/>
<reference evidence="3" key="2">
    <citation type="journal article" date="2021" name="Sci. Rep.">
        <title>The distribution of antibiotic resistance genes in chicken gut microbiota commensals.</title>
        <authorList>
            <person name="Juricova H."/>
            <person name="Matiasovicova J."/>
            <person name="Kubasova T."/>
            <person name="Cejkova D."/>
            <person name="Rychlik I."/>
        </authorList>
    </citation>
    <scope>NUCLEOTIDE SEQUENCE</scope>
    <source>
        <strain evidence="3">An582</strain>
    </source>
</reference>
<reference evidence="3" key="1">
    <citation type="submission" date="2020-08" db="EMBL/GenBank/DDBJ databases">
        <authorList>
            <person name="Cejkova D."/>
            <person name="Kubasova T."/>
            <person name="Jahodarova E."/>
            <person name="Rychlik I."/>
        </authorList>
    </citation>
    <scope>NUCLEOTIDE SEQUENCE</scope>
    <source>
        <strain evidence="3">An582</strain>
    </source>
</reference>
<dbReference type="EMBL" id="JACJKS010000007">
    <property type="protein sequence ID" value="MBM6948305.1"/>
    <property type="molecule type" value="Genomic_DNA"/>
</dbReference>
<feature type="transmembrane region" description="Helical" evidence="1">
    <location>
        <begin position="136"/>
        <end position="156"/>
    </location>
</feature>
<dbReference type="Proteomes" id="UP000705508">
    <property type="component" value="Unassembled WGS sequence"/>
</dbReference>
<evidence type="ECO:0000256" key="1">
    <source>
        <dbReference type="SAM" id="Phobius"/>
    </source>
</evidence>
<dbReference type="Gene3D" id="1.20.144.10">
    <property type="entry name" value="Phosphatidic acid phosphatase type 2/haloperoxidase"/>
    <property type="match status" value="1"/>
</dbReference>
<evidence type="ECO:0000259" key="2">
    <source>
        <dbReference type="Pfam" id="PF01569"/>
    </source>
</evidence>
<feature type="transmembrane region" description="Helical" evidence="1">
    <location>
        <begin position="82"/>
        <end position="104"/>
    </location>
</feature>
<protein>
    <submittedName>
        <fullName evidence="3">Phosphatase PAP2 family protein</fullName>
    </submittedName>
</protein>
<feature type="transmembrane region" description="Helical" evidence="1">
    <location>
        <begin position="12"/>
        <end position="29"/>
    </location>
</feature>
<name>A0A938XCF2_9CLOT</name>
<feature type="transmembrane region" description="Helical" evidence="1">
    <location>
        <begin position="49"/>
        <end position="75"/>
    </location>
</feature>
<accession>A0A938XCF2</accession>
<feature type="transmembrane region" description="Helical" evidence="1">
    <location>
        <begin position="163"/>
        <end position="184"/>
    </location>
</feature>
<feature type="domain" description="Phosphatidic acid phosphatase type 2/haloperoxidase" evidence="2">
    <location>
        <begin position="92"/>
        <end position="206"/>
    </location>
</feature>